<gene>
    <name evidence="16" type="ORF">OINT_4000110</name>
</gene>
<dbReference type="Pfam" id="PF02743">
    <property type="entry name" value="dCache_1"/>
    <property type="match status" value="1"/>
</dbReference>
<keyword evidence="8" id="KW-0547">Nucleotide-binding</keyword>
<dbReference type="InterPro" id="IPR003594">
    <property type="entry name" value="HATPase_dom"/>
</dbReference>
<keyword evidence="9" id="KW-0418">Kinase</keyword>
<proteinExistence type="predicted"/>
<dbReference type="Pfam" id="PF00512">
    <property type="entry name" value="HisKA"/>
    <property type="match status" value="1"/>
</dbReference>
<evidence type="ECO:0000313" key="17">
    <source>
        <dbReference type="Proteomes" id="UP000004386"/>
    </source>
</evidence>
<dbReference type="InterPro" id="IPR004358">
    <property type="entry name" value="Sig_transdc_His_kin-like_C"/>
</dbReference>
<dbReference type="InterPro" id="IPR036890">
    <property type="entry name" value="HATPase_C_sf"/>
</dbReference>
<dbReference type="GO" id="GO:0005524">
    <property type="term" value="F:ATP binding"/>
    <property type="evidence" value="ECO:0007669"/>
    <property type="project" value="UniProtKB-KW"/>
</dbReference>
<sequence>MCARFCVTPCSSLHKSAQMKLPSKIAKLALVTLAFLLSLGLWFSAGLWAERGALDRLREDATLIARQQTRLIDSELAKFRLLPVVLKEYSDLRDVLAGGSRDATARLNQKLELVAHQIGSPIIYVIARDGTVIASSNANTPESFVGRNYDFRPYFKGAMAAGSAEYYAIGDLSGRFGLFLAQRIGDQADPVGVVVIKFEFHRLVQTWSNDPGQTFVVDPRGIILASTDKFEDLRSFQPITTTERAQIIESGQFNAADMKPSNYRFAPEEMMIEPSGGYSIAVDEPIAGTALKLVHIEPTGPALRAANDLARLVTVAAMLVFVIIAGAIYWRVSRAARAAAYRTELESAVEERTAALSAEMAERELADKRFRDAREELAQANRLASLGSITAGLVHEINQPVATIRTLAENAQHHLAHGKLDKVASNLSTSVELTARIGSITQEMRRFARRRSGIVRPLPLNELVDGTMLLMGDRFRNANVRLDIPERSDMVILACRIRSEQVLVNLLQNALDAVATSHNPHVAFSIREEGDQISLVVDDNGEGIEPKLADEIFSPFVTGKADGLGLGLGIARDLMTEMEGTLHVIPSRLGGAAFAATLRRAGKEGHRDGK</sequence>
<dbReference type="PRINTS" id="PR00344">
    <property type="entry name" value="BCTRLSENSOR"/>
</dbReference>
<dbReference type="Proteomes" id="UP000004386">
    <property type="component" value="Unassembled WGS sequence"/>
</dbReference>
<keyword evidence="4" id="KW-1003">Cell membrane</keyword>
<dbReference type="EC" id="2.7.13.3" evidence="3"/>
<dbReference type="Gene3D" id="3.30.450.20">
    <property type="entry name" value="PAS domain"/>
    <property type="match status" value="2"/>
</dbReference>
<feature type="transmembrane region" description="Helical" evidence="14">
    <location>
        <begin position="309"/>
        <end position="332"/>
    </location>
</feature>
<evidence type="ECO:0000256" key="9">
    <source>
        <dbReference type="ARBA" id="ARBA00022777"/>
    </source>
</evidence>
<evidence type="ECO:0000256" key="1">
    <source>
        <dbReference type="ARBA" id="ARBA00000085"/>
    </source>
</evidence>
<keyword evidence="11 14" id="KW-1133">Transmembrane helix</keyword>
<dbReference type="InterPro" id="IPR033479">
    <property type="entry name" value="dCache_1"/>
</dbReference>
<evidence type="ECO:0000256" key="8">
    <source>
        <dbReference type="ARBA" id="ARBA00022741"/>
    </source>
</evidence>
<dbReference type="HOGENOM" id="CLU_000445_94_2_5"/>
<comment type="subcellular location">
    <subcellularLocation>
        <location evidence="2">Cell membrane</location>
        <topology evidence="2">Multi-pass membrane protein</topology>
    </subcellularLocation>
</comment>
<dbReference type="GO" id="GO:0005886">
    <property type="term" value="C:plasma membrane"/>
    <property type="evidence" value="ECO:0007669"/>
    <property type="project" value="UniProtKB-SubCell"/>
</dbReference>
<dbReference type="PIRSF" id="PIRSF036431">
    <property type="entry name" value="STHK_DctB"/>
    <property type="match status" value="1"/>
</dbReference>
<dbReference type="AlphaFoldDB" id="C4WRA5"/>
<dbReference type="SUPFAM" id="SSF47384">
    <property type="entry name" value="Homodimeric domain of signal transducing histidine kinase"/>
    <property type="match status" value="1"/>
</dbReference>
<name>C4WRA5_9HYPH</name>
<evidence type="ECO:0000256" key="2">
    <source>
        <dbReference type="ARBA" id="ARBA00004651"/>
    </source>
</evidence>
<evidence type="ECO:0000256" key="5">
    <source>
        <dbReference type="ARBA" id="ARBA00022553"/>
    </source>
</evidence>
<dbReference type="PANTHER" id="PTHR43065">
    <property type="entry name" value="SENSOR HISTIDINE KINASE"/>
    <property type="match status" value="1"/>
</dbReference>
<evidence type="ECO:0000256" key="3">
    <source>
        <dbReference type="ARBA" id="ARBA00012438"/>
    </source>
</evidence>
<keyword evidence="5" id="KW-0597">Phosphoprotein</keyword>
<keyword evidence="7 14" id="KW-0812">Transmembrane</keyword>
<keyword evidence="13 14" id="KW-0472">Membrane</keyword>
<dbReference type="InterPro" id="IPR005467">
    <property type="entry name" value="His_kinase_dom"/>
</dbReference>
<dbReference type="Gene3D" id="6.10.250.3020">
    <property type="match status" value="1"/>
</dbReference>
<dbReference type="SUPFAM" id="SSF55874">
    <property type="entry name" value="ATPase domain of HSP90 chaperone/DNA topoisomerase II/histidine kinase"/>
    <property type="match status" value="1"/>
</dbReference>
<dbReference type="PANTHER" id="PTHR43065:SF46">
    <property type="entry name" value="C4-DICARBOXYLATE TRANSPORT SENSOR PROTEIN DCTB"/>
    <property type="match status" value="1"/>
</dbReference>
<accession>C4WRA5</accession>
<evidence type="ECO:0000256" key="4">
    <source>
        <dbReference type="ARBA" id="ARBA00022475"/>
    </source>
</evidence>
<dbReference type="PROSITE" id="PS50109">
    <property type="entry name" value="HIS_KIN"/>
    <property type="match status" value="1"/>
</dbReference>
<evidence type="ECO:0000313" key="16">
    <source>
        <dbReference type="EMBL" id="EEQ92859.1"/>
    </source>
</evidence>
<comment type="catalytic activity">
    <reaction evidence="1">
        <text>ATP + protein L-histidine = ADP + protein N-phospho-L-histidine.</text>
        <dbReference type="EC" id="2.7.13.3"/>
    </reaction>
</comment>
<dbReference type="InterPro" id="IPR029151">
    <property type="entry name" value="Sensor-like_sf"/>
</dbReference>
<evidence type="ECO:0000256" key="12">
    <source>
        <dbReference type="ARBA" id="ARBA00023012"/>
    </source>
</evidence>
<keyword evidence="12" id="KW-0902">Two-component regulatory system</keyword>
<evidence type="ECO:0000256" key="10">
    <source>
        <dbReference type="ARBA" id="ARBA00022840"/>
    </source>
</evidence>
<evidence type="ECO:0000256" key="6">
    <source>
        <dbReference type="ARBA" id="ARBA00022679"/>
    </source>
</evidence>
<dbReference type="SMART" id="SM00387">
    <property type="entry name" value="HATPase_c"/>
    <property type="match status" value="1"/>
</dbReference>
<feature type="domain" description="Histidine kinase" evidence="15">
    <location>
        <begin position="392"/>
        <end position="602"/>
    </location>
</feature>
<organism evidence="16 17">
    <name type="scientific">Brucella intermedia LMG 3301</name>
    <dbReference type="NCBI Taxonomy" id="641118"/>
    <lineage>
        <taxon>Bacteria</taxon>
        <taxon>Pseudomonadati</taxon>
        <taxon>Pseudomonadota</taxon>
        <taxon>Alphaproteobacteria</taxon>
        <taxon>Hyphomicrobiales</taxon>
        <taxon>Brucellaceae</taxon>
        <taxon>Brucella/Ochrobactrum group</taxon>
        <taxon>Brucella</taxon>
    </lineage>
</organism>
<evidence type="ECO:0000256" key="11">
    <source>
        <dbReference type="ARBA" id="ARBA00022989"/>
    </source>
</evidence>
<dbReference type="Pfam" id="PF02518">
    <property type="entry name" value="HATPase_c"/>
    <property type="match status" value="1"/>
</dbReference>
<dbReference type="SUPFAM" id="SSF103190">
    <property type="entry name" value="Sensory domain-like"/>
    <property type="match status" value="1"/>
</dbReference>
<dbReference type="GO" id="GO:0000155">
    <property type="term" value="F:phosphorelay sensor kinase activity"/>
    <property type="evidence" value="ECO:0007669"/>
    <property type="project" value="InterPro"/>
</dbReference>
<dbReference type="CDD" id="cd00082">
    <property type="entry name" value="HisKA"/>
    <property type="match status" value="1"/>
</dbReference>
<evidence type="ECO:0000256" key="7">
    <source>
        <dbReference type="ARBA" id="ARBA00022692"/>
    </source>
</evidence>
<dbReference type="EMBL" id="ACQA01000003">
    <property type="protein sequence ID" value="EEQ92859.1"/>
    <property type="molecule type" value="Genomic_DNA"/>
</dbReference>
<evidence type="ECO:0000256" key="14">
    <source>
        <dbReference type="SAM" id="Phobius"/>
    </source>
</evidence>
<keyword evidence="6" id="KW-0808">Transferase</keyword>
<protein>
    <recommendedName>
        <fullName evidence="3">histidine kinase</fullName>
        <ecNumber evidence="3">2.7.13.3</ecNumber>
    </recommendedName>
</protein>
<dbReference type="InterPro" id="IPR017055">
    <property type="entry name" value="Sig_transdc_His_kinase_DctB"/>
</dbReference>
<dbReference type="Gene3D" id="1.10.287.130">
    <property type="match status" value="1"/>
</dbReference>
<dbReference type="InterPro" id="IPR036097">
    <property type="entry name" value="HisK_dim/P_sf"/>
</dbReference>
<reference evidence="16 17" key="1">
    <citation type="submission" date="2009-05" db="EMBL/GenBank/DDBJ databases">
        <authorList>
            <person name="Setubal J.C."/>
            <person name="Boyle S."/>
            <person name="Crasta O.R."/>
            <person name="Gillespie J.J."/>
            <person name="Kenyon R.W."/>
            <person name="Lu J."/>
            <person name="Mane S."/>
            <person name="Nagrani S."/>
            <person name="Shallom J.M."/>
            <person name="Shallom S."/>
            <person name="Shukla M."/>
            <person name="Snyder E.E."/>
            <person name="Sobral B.W."/>
            <person name="Wattam A.R."/>
            <person name="Will R."/>
            <person name="Williams K."/>
            <person name="Yoo H."/>
            <person name="Munk C."/>
            <person name="Tapia R."/>
            <person name="Green L."/>
            <person name="Rogers Y."/>
            <person name="Detter J.C."/>
            <person name="Bruce D."/>
            <person name="Brettin T.S."/>
            <person name="Tsolis R."/>
        </authorList>
    </citation>
    <scope>NUCLEOTIDE SEQUENCE [LARGE SCALE GENOMIC DNA]</scope>
    <source>
        <strain evidence="16 17">LMG 3301</strain>
    </source>
</reference>
<comment type="caution">
    <text evidence="16">The sequence shown here is derived from an EMBL/GenBank/DDBJ whole genome shotgun (WGS) entry which is preliminary data.</text>
</comment>
<dbReference type="Gene3D" id="3.30.565.10">
    <property type="entry name" value="Histidine kinase-like ATPase, C-terminal domain"/>
    <property type="match status" value="1"/>
</dbReference>
<dbReference type="InterPro" id="IPR003661">
    <property type="entry name" value="HisK_dim/P_dom"/>
</dbReference>
<evidence type="ECO:0000259" key="15">
    <source>
        <dbReference type="PROSITE" id="PS50109"/>
    </source>
</evidence>
<keyword evidence="10" id="KW-0067">ATP-binding</keyword>
<dbReference type="SMART" id="SM00388">
    <property type="entry name" value="HisKA"/>
    <property type="match status" value="1"/>
</dbReference>
<evidence type="ECO:0000256" key="13">
    <source>
        <dbReference type="ARBA" id="ARBA00023136"/>
    </source>
</evidence>